<keyword evidence="3" id="KW-1185">Reference proteome</keyword>
<gene>
    <name evidence="2" type="ordered locus">Arch_1045</name>
</gene>
<proteinExistence type="predicted"/>
<dbReference type="HOGENOM" id="CLU_1329693_0_0_11"/>
<sequence length="206" mass="22271">MGLKDFCDTSEPVNRRQSNHPPRAPIPDALSSPTNATARPMPKLRMHATGATKGIRRSTVATARVGARSAPPTSPPIRFAKTALKLVATHPCRKSTTFSRSNTAEPTTPRTRAPYTNPATRDRQLWMMTDGGEHPGSTPTDTVRGFRALMRRKPAGLKKMRTLVCSHATAERGRSGEGVGLLISTSVGKVSGRGQLRAKFLNQTGY</sequence>
<evidence type="ECO:0000313" key="2">
    <source>
        <dbReference type="EMBL" id="ADH92762.1"/>
    </source>
</evidence>
<dbReference type="KEGG" id="ahe:Arch_1045"/>
<dbReference type="EMBL" id="CP002045">
    <property type="protein sequence ID" value="ADH92762.1"/>
    <property type="molecule type" value="Genomic_DNA"/>
</dbReference>
<dbReference type="Proteomes" id="UP000000376">
    <property type="component" value="Chromosome"/>
</dbReference>
<feature type="compositionally biased region" description="Polar residues" evidence="1">
    <location>
        <begin position="11"/>
        <end position="20"/>
    </location>
</feature>
<feature type="compositionally biased region" description="Low complexity" evidence="1">
    <location>
        <begin position="103"/>
        <end position="117"/>
    </location>
</feature>
<name>D7BPB3_ARCHD</name>
<feature type="region of interest" description="Disordered" evidence="1">
    <location>
        <begin position="96"/>
        <end position="117"/>
    </location>
</feature>
<evidence type="ECO:0000256" key="1">
    <source>
        <dbReference type="SAM" id="MobiDB-lite"/>
    </source>
</evidence>
<organism evidence="2 3">
    <name type="scientific">Arcanobacterium haemolyticum (strain ATCC 9345 / DSM 20595 / CCM 5947 / CCUG 17215 / LMG 16163 / NBRC 15585 / NCTC 8452 / 11018)</name>
    <dbReference type="NCBI Taxonomy" id="644284"/>
    <lineage>
        <taxon>Bacteria</taxon>
        <taxon>Bacillati</taxon>
        <taxon>Actinomycetota</taxon>
        <taxon>Actinomycetes</taxon>
        <taxon>Actinomycetales</taxon>
        <taxon>Actinomycetaceae</taxon>
        <taxon>Arcanobacterium</taxon>
    </lineage>
</organism>
<dbReference type="AlphaFoldDB" id="D7BPB3"/>
<accession>D7BPB3</accession>
<feature type="region of interest" description="Disordered" evidence="1">
    <location>
        <begin position="1"/>
        <end position="40"/>
    </location>
</feature>
<protein>
    <submittedName>
        <fullName evidence="2">Uncharacterized protein</fullName>
    </submittedName>
</protein>
<evidence type="ECO:0000313" key="3">
    <source>
        <dbReference type="Proteomes" id="UP000000376"/>
    </source>
</evidence>
<reference evidence="2 3" key="1">
    <citation type="journal article" date="2010" name="Stand. Genomic Sci.">
        <title>Complete genome sequence of Arcanobacterium haemolyticum type strain (11018).</title>
        <authorList>
            <person name="Yasawong M."/>
            <person name="Teshima H."/>
            <person name="Lapidus A."/>
            <person name="Nolan M."/>
            <person name="Lucas S."/>
            <person name="Glavina Del Rio T."/>
            <person name="Tice H."/>
            <person name="Cheng J."/>
            <person name="Bruce D."/>
            <person name="Detter C."/>
            <person name="Tapia R."/>
            <person name="Han C."/>
            <person name="Goodwin L."/>
            <person name="Pitluck S."/>
            <person name="Liolios K."/>
            <person name="Ivanova N."/>
            <person name="Mavromatis K."/>
            <person name="Mikhailova N."/>
            <person name="Pati A."/>
            <person name="Chen A."/>
            <person name="Palaniappan K."/>
            <person name="Land M."/>
            <person name="Hauser L."/>
            <person name="Chang Y."/>
            <person name="Jeffries C."/>
            <person name="Rohde M."/>
            <person name="Sikorski J."/>
            <person name="Pukall R."/>
            <person name="Goker M."/>
            <person name="Woyke T."/>
            <person name="Bristow J."/>
            <person name="Eisen J."/>
            <person name="Markowitz V."/>
            <person name="Hugenholtz P."/>
            <person name="Kyrpides N."/>
            <person name="Klenk H."/>
        </authorList>
    </citation>
    <scope>NUCLEOTIDE SEQUENCE [LARGE SCALE GENOMIC DNA]</scope>
    <source>
        <strain evidence="3">ATCC 9345 / DSM 20595 / CCUG 17215 / LMG 16163 / NBRC 15585 / NCTC 8452 / 11018</strain>
    </source>
</reference>